<reference evidence="1 3" key="1">
    <citation type="journal article" date="2012" name="Nature">
        <title>Algal genomes reveal evolutionary mosaicism and the fate of nucleomorphs.</title>
        <authorList>
            <consortium name="DOE Joint Genome Institute"/>
            <person name="Curtis B.A."/>
            <person name="Tanifuji G."/>
            <person name="Burki F."/>
            <person name="Gruber A."/>
            <person name="Irimia M."/>
            <person name="Maruyama S."/>
            <person name="Arias M.C."/>
            <person name="Ball S.G."/>
            <person name="Gile G.H."/>
            <person name="Hirakawa Y."/>
            <person name="Hopkins J.F."/>
            <person name="Kuo A."/>
            <person name="Rensing S.A."/>
            <person name="Schmutz J."/>
            <person name="Symeonidi A."/>
            <person name="Elias M."/>
            <person name="Eveleigh R.J."/>
            <person name="Herman E.K."/>
            <person name="Klute M.J."/>
            <person name="Nakayama T."/>
            <person name="Obornik M."/>
            <person name="Reyes-Prieto A."/>
            <person name="Armbrust E.V."/>
            <person name="Aves S.J."/>
            <person name="Beiko R.G."/>
            <person name="Coutinho P."/>
            <person name="Dacks J.B."/>
            <person name="Durnford D.G."/>
            <person name="Fast N.M."/>
            <person name="Green B.R."/>
            <person name="Grisdale C.J."/>
            <person name="Hempel F."/>
            <person name="Henrissat B."/>
            <person name="Hoppner M.P."/>
            <person name="Ishida K."/>
            <person name="Kim E."/>
            <person name="Koreny L."/>
            <person name="Kroth P.G."/>
            <person name="Liu Y."/>
            <person name="Malik S.B."/>
            <person name="Maier U.G."/>
            <person name="McRose D."/>
            <person name="Mock T."/>
            <person name="Neilson J.A."/>
            <person name="Onodera N.T."/>
            <person name="Poole A.M."/>
            <person name="Pritham E.J."/>
            <person name="Richards T.A."/>
            <person name="Rocap G."/>
            <person name="Roy S.W."/>
            <person name="Sarai C."/>
            <person name="Schaack S."/>
            <person name="Shirato S."/>
            <person name="Slamovits C.H."/>
            <person name="Spencer D.F."/>
            <person name="Suzuki S."/>
            <person name="Worden A.Z."/>
            <person name="Zauner S."/>
            <person name="Barry K."/>
            <person name="Bell C."/>
            <person name="Bharti A.K."/>
            <person name="Crow J.A."/>
            <person name="Grimwood J."/>
            <person name="Kramer R."/>
            <person name="Lindquist E."/>
            <person name="Lucas S."/>
            <person name="Salamov A."/>
            <person name="McFadden G.I."/>
            <person name="Lane C.E."/>
            <person name="Keeling P.J."/>
            <person name="Gray M.W."/>
            <person name="Grigoriev I.V."/>
            <person name="Archibald J.M."/>
        </authorList>
    </citation>
    <scope>NUCLEOTIDE SEQUENCE</scope>
    <source>
        <strain evidence="1 3">CCMP2712</strain>
    </source>
</reference>
<dbReference type="KEGG" id="gtt:GUITHDRAFT_104499"/>
<evidence type="ECO:0000313" key="1">
    <source>
        <dbReference type="EMBL" id="EKX49538.1"/>
    </source>
</evidence>
<dbReference type="PaxDb" id="55529-EKX49538"/>
<evidence type="ECO:0000313" key="2">
    <source>
        <dbReference type="EnsemblProtists" id="EKX49538"/>
    </source>
</evidence>
<dbReference type="EnsemblProtists" id="EKX49538">
    <property type="protein sequence ID" value="EKX49538"/>
    <property type="gene ID" value="GUITHDRAFT_104499"/>
</dbReference>
<keyword evidence="3" id="KW-1185">Reference proteome</keyword>
<dbReference type="STRING" id="905079.L1JN85"/>
<sequence length="324" mass="35898">MSNGLSATRKVLGRGRRGGGIDWQQVTQSDALVLSWEGERQTEERNLQEISLRMSLVLEDEDEDGDYGGGDEGYTDMMSKLVFTNRTVAKVVRVPARKQLVYLLVARLLIVLASPSRVSPTCSNIFLDIGTNDGSSIRRFLRPEAWKLRHIQTFVSVSGVYGGSSSPLLTLFSGKWGSLIPSILQPFSLKTVWIRTKSRNFTASELPEALELAGAYFSANRTRAFASLAGQALAPNVTTFCFFGAKLPTIEALEWNEEELRSPPDSASMGMGDGTVLAESLSACMEWAKVQRMPVKNVTWDYVAHTDMLKWPPVFKKFFEILVG</sequence>
<organism evidence="1">
    <name type="scientific">Guillardia theta (strain CCMP2712)</name>
    <name type="common">Cryptophyte</name>
    <dbReference type="NCBI Taxonomy" id="905079"/>
    <lineage>
        <taxon>Eukaryota</taxon>
        <taxon>Cryptophyceae</taxon>
        <taxon>Pyrenomonadales</taxon>
        <taxon>Geminigeraceae</taxon>
        <taxon>Guillardia</taxon>
    </lineage>
</organism>
<name>L1JN85_GUITC</name>
<reference evidence="3" key="2">
    <citation type="submission" date="2012-11" db="EMBL/GenBank/DDBJ databases">
        <authorList>
            <person name="Kuo A."/>
            <person name="Curtis B.A."/>
            <person name="Tanifuji G."/>
            <person name="Burki F."/>
            <person name="Gruber A."/>
            <person name="Irimia M."/>
            <person name="Maruyama S."/>
            <person name="Arias M.C."/>
            <person name="Ball S.G."/>
            <person name="Gile G.H."/>
            <person name="Hirakawa Y."/>
            <person name="Hopkins J.F."/>
            <person name="Rensing S.A."/>
            <person name="Schmutz J."/>
            <person name="Symeonidi A."/>
            <person name="Elias M."/>
            <person name="Eveleigh R.J."/>
            <person name="Herman E.K."/>
            <person name="Klute M.J."/>
            <person name="Nakayama T."/>
            <person name="Obornik M."/>
            <person name="Reyes-Prieto A."/>
            <person name="Armbrust E.V."/>
            <person name="Aves S.J."/>
            <person name="Beiko R.G."/>
            <person name="Coutinho P."/>
            <person name="Dacks J.B."/>
            <person name="Durnford D.G."/>
            <person name="Fast N.M."/>
            <person name="Green B.R."/>
            <person name="Grisdale C."/>
            <person name="Hempe F."/>
            <person name="Henrissat B."/>
            <person name="Hoppner M.P."/>
            <person name="Ishida K.-I."/>
            <person name="Kim E."/>
            <person name="Koreny L."/>
            <person name="Kroth P.G."/>
            <person name="Liu Y."/>
            <person name="Malik S.-B."/>
            <person name="Maier U.G."/>
            <person name="McRose D."/>
            <person name="Mock T."/>
            <person name="Neilson J.A."/>
            <person name="Onodera N.T."/>
            <person name="Poole A.M."/>
            <person name="Pritham E.J."/>
            <person name="Richards T.A."/>
            <person name="Rocap G."/>
            <person name="Roy S.W."/>
            <person name="Sarai C."/>
            <person name="Schaack S."/>
            <person name="Shirato S."/>
            <person name="Slamovits C.H."/>
            <person name="Spencer D.F."/>
            <person name="Suzuki S."/>
            <person name="Worden A.Z."/>
            <person name="Zauner S."/>
            <person name="Barry K."/>
            <person name="Bell C."/>
            <person name="Bharti A.K."/>
            <person name="Crow J.A."/>
            <person name="Grimwood J."/>
            <person name="Kramer R."/>
            <person name="Lindquist E."/>
            <person name="Lucas S."/>
            <person name="Salamov A."/>
            <person name="McFadden G.I."/>
            <person name="Lane C.E."/>
            <person name="Keeling P.J."/>
            <person name="Gray M.W."/>
            <person name="Grigoriev I.V."/>
            <person name="Archibald J.M."/>
        </authorList>
    </citation>
    <scope>NUCLEOTIDE SEQUENCE</scope>
    <source>
        <strain evidence="3">CCMP2712</strain>
    </source>
</reference>
<protein>
    <submittedName>
        <fullName evidence="1 2">Uncharacterized protein</fullName>
    </submittedName>
</protein>
<dbReference type="Gene3D" id="3.40.50.1820">
    <property type="entry name" value="alpha/beta hydrolase"/>
    <property type="match status" value="1"/>
</dbReference>
<dbReference type="EMBL" id="JH992981">
    <property type="protein sequence ID" value="EKX49538.1"/>
    <property type="molecule type" value="Genomic_DNA"/>
</dbReference>
<dbReference type="GeneID" id="17306406"/>
<dbReference type="eggNOG" id="KOG2369">
    <property type="taxonomic scope" value="Eukaryota"/>
</dbReference>
<dbReference type="RefSeq" id="XP_005836518.1">
    <property type="nucleotide sequence ID" value="XM_005836461.1"/>
</dbReference>
<dbReference type="OrthoDB" id="190846at2759"/>
<dbReference type="AlphaFoldDB" id="L1JN85"/>
<dbReference type="Proteomes" id="UP000011087">
    <property type="component" value="Unassembled WGS sequence"/>
</dbReference>
<dbReference type="HOGENOM" id="CLU_859062_0_0_1"/>
<accession>L1JN85</accession>
<gene>
    <name evidence="1" type="ORF">GUITHDRAFT_104499</name>
</gene>
<proteinExistence type="predicted"/>
<reference evidence="2" key="3">
    <citation type="submission" date="2016-03" db="UniProtKB">
        <authorList>
            <consortium name="EnsemblProtists"/>
        </authorList>
    </citation>
    <scope>IDENTIFICATION</scope>
</reference>
<dbReference type="InterPro" id="IPR029058">
    <property type="entry name" value="AB_hydrolase_fold"/>
</dbReference>
<evidence type="ECO:0000313" key="3">
    <source>
        <dbReference type="Proteomes" id="UP000011087"/>
    </source>
</evidence>